<dbReference type="Gene3D" id="3.20.190.10">
    <property type="entry name" value="MutM-like, N-terminal"/>
    <property type="match status" value="1"/>
</dbReference>
<dbReference type="GO" id="GO:0008270">
    <property type="term" value="F:zinc ion binding"/>
    <property type="evidence" value="ECO:0007669"/>
    <property type="project" value="InterPro"/>
</dbReference>
<keyword evidence="2" id="KW-0540">Nuclease</keyword>
<proteinExistence type="predicted"/>
<keyword evidence="2" id="KW-0255">Endonuclease</keyword>
<dbReference type="Pfam" id="PF01149">
    <property type="entry name" value="Fapy_DNA_glyco"/>
    <property type="match status" value="1"/>
</dbReference>
<dbReference type="GO" id="GO:0003906">
    <property type="term" value="F:DNA-(apurinic or apyrimidinic site) endonuclease activity"/>
    <property type="evidence" value="ECO:0007669"/>
    <property type="project" value="InterPro"/>
</dbReference>
<evidence type="ECO:0000259" key="1">
    <source>
        <dbReference type="PROSITE" id="PS51068"/>
    </source>
</evidence>
<evidence type="ECO:0000313" key="3">
    <source>
        <dbReference type="Proteomes" id="UP000249700"/>
    </source>
</evidence>
<dbReference type="PANTHER" id="PTHR42697:SF1">
    <property type="entry name" value="ENDONUCLEASE 8"/>
    <property type="match status" value="1"/>
</dbReference>
<dbReference type="InterPro" id="IPR012319">
    <property type="entry name" value="FPG_cat"/>
</dbReference>
<dbReference type="SMART" id="SM00898">
    <property type="entry name" value="Fapy_DNA_glyco"/>
    <property type="match status" value="1"/>
</dbReference>
<dbReference type="AlphaFoldDB" id="A0A328XL13"/>
<keyword evidence="2" id="KW-0378">Hydrolase</keyword>
<dbReference type="SUPFAM" id="SSF81624">
    <property type="entry name" value="N-terminal domain of MutM-like DNA repair proteins"/>
    <property type="match status" value="1"/>
</dbReference>
<comment type="caution">
    <text evidence="2">The sequence shown here is derived from an EMBL/GenBank/DDBJ whole genome shotgun (WGS) entry which is preliminary data.</text>
</comment>
<feature type="domain" description="Formamidopyrimidine-DNA glycosylase catalytic" evidence="1">
    <location>
        <begin position="2"/>
        <end position="93"/>
    </location>
</feature>
<dbReference type="RefSeq" id="WP_309251227.1">
    <property type="nucleotide sequence ID" value="NZ_QLSX01000007.1"/>
</dbReference>
<name>A0A328XL13_9GAMM</name>
<gene>
    <name evidence="2" type="ORF">BCL93_10787</name>
</gene>
<dbReference type="PROSITE" id="PS51068">
    <property type="entry name" value="FPG_CAT"/>
    <property type="match status" value="1"/>
</dbReference>
<reference evidence="2 3" key="1">
    <citation type="submission" date="2018-06" db="EMBL/GenBank/DDBJ databases">
        <title>Comparative analysis of microorganisms from saline springs in Andes Mountain Range, Colombia.</title>
        <authorList>
            <person name="Rubin E."/>
        </authorList>
    </citation>
    <scope>NUCLEOTIDE SEQUENCE [LARGE SCALE GENOMIC DNA]</scope>
    <source>
        <strain evidence="2 3">USBA-857</strain>
    </source>
</reference>
<dbReference type="PANTHER" id="PTHR42697">
    <property type="entry name" value="ENDONUCLEASE 8"/>
    <property type="match status" value="1"/>
</dbReference>
<dbReference type="Proteomes" id="UP000249700">
    <property type="component" value="Unassembled WGS sequence"/>
</dbReference>
<dbReference type="EMBL" id="QLSX01000007">
    <property type="protein sequence ID" value="RAR60283.1"/>
    <property type="molecule type" value="Genomic_DNA"/>
</dbReference>
<accession>A0A328XL13</accession>
<dbReference type="GO" id="GO:0000703">
    <property type="term" value="F:oxidized pyrimidine nucleobase lesion DNA N-glycosylase activity"/>
    <property type="evidence" value="ECO:0007669"/>
    <property type="project" value="TreeGrafter"/>
</dbReference>
<dbReference type="InterPro" id="IPR035937">
    <property type="entry name" value="FPG_N"/>
</dbReference>
<sequence length="116" mass="13335">MPEGPEIRRVADRLGRQLVDKPLESVWFAFPELKGEGANLEGRRVMAVESWGKALLTHFDDDRVMYSHNQLYGVWNSIVPANHPRRADHSGYVFRPVAMRPASTALRMSRYGRRTK</sequence>
<dbReference type="GO" id="GO:0006284">
    <property type="term" value="P:base-excision repair"/>
    <property type="evidence" value="ECO:0007669"/>
    <property type="project" value="InterPro"/>
</dbReference>
<evidence type="ECO:0000313" key="2">
    <source>
        <dbReference type="EMBL" id="RAR60283.1"/>
    </source>
</evidence>
<organism evidence="2 3">
    <name type="scientific">Onishia taeanensis</name>
    <dbReference type="NCBI Taxonomy" id="284577"/>
    <lineage>
        <taxon>Bacteria</taxon>
        <taxon>Pseudomonadati</taxon>
        <taxon>Pseudomonadota</taxon>
        <taxon>Gammaproteobacteria</taxon>
        <taxon>Oceanospirillales</taxon>
        <taxon>Halomonadaceae</taxon>
        <taxon>Onishia</taxon>
    </lineage>
</organism>
<protein>
    <submittedName>
        <fullName evidence="2">Endonuclease-8</fullName>
    </submittedName>
</protein>